<evidence type="ECO:0000313" key="1">
    <source>
        <dbReference type="EMBL" id="XBW78037.1"/>
    </source>
</evidence>
<reference evidence="1" key="1">
    <citation type="submission" date="2024-05" db="EMBL/GenBank/DDBJ databases">
        <authorList>
            <person name="Duan X."/>
        </authorList>
    </citation>
    <scope>NUCLEOTIDE SEQUENCE</scope>
</reference>
<proteinExistence type="predicted"/>
<organism evidence="1">
    <name type="scientific">Serratia phage Spe5P4</name>
    <dbReference type="NCBI Taxonomy" id="3159438"/>
    <lineage>
        <taxon>Viruses</taxon>
        <taxon>Duplodnaviria</taxon>
        <taxon>Heunggongvirae</taxon>
        <taxon>Uroviricota</taxon>
        <taxon>Caudoviricetes</taxon>
        <taxon>Lindbergviridae</taxon>
        <taxon>Myosmarvirus</taxon>
    </lineage>
</organism>
<dbReference type="EMBL" id="PP858852">
    <property type="protein sequence ID" value="XBW78037.1"/>
    <property type="molecule type" value="Genomic_DNA"/>
</dbReference>
<accession>A0AAU7VH43</accession>
<name>A0AAU7VH43_9CAUD</name>
<protein>
    <submittedName>
        <fullName evidence="1">Uncharacterized protein</fullName>
    </submittedName>
</protein>
<sequence>MPPVVGVDLALWCAAAGFVADWNLPLDYAGNR</sequence>
<gene>
    <name evidence="1" type="ORF">AUQADHIK_CDS0012</name>
</gene>